<name>A0A511Z6S2_9BACL</name>
<comment type="caution">
    <text evidence="2">The sequence shown here is derived from an EMBL/GenBank/DDBJ whole genome shotgun (WGS) entry which is preliminary data.</text>
</comment>
<dbReference type="RefSeq" id="WP_170232627.1">
    <property type="nucleotide sequence ID" value="NZ_BJYL01000017.1"/>
</dbReference>
<sequence length="57" mass="6638">MKQGAHSNLYSNPKTPGNRQEVKEEISMELSELGNLKPKQEPMTPNKRQKSERDKHY</sequence>
<accession>A0A511Z6S2</accession>
<feature type="region of interest" description="Disordered" evidence="1">
    <location>
        <begin position="1"/>
        <end position="57"/>
    </location>
</feature>
<protein>
    <submittedName>
        <fullName evidence="2">Uncharacterized protein</fullName>
    </submittedName>
</protein>
<gene>
    <name evidence="2" type="ORF">SLU01_14480</name>
</gene>
<evidence type="ECO:0000256" key="1">
    <source>
        <dbReference type="SAM" id="MobiDB-lite"/>
    </source>
</evidence>
<dbReference type="AlphaFoldDB" id="A0A511Z6S2"/>
<dbReference type="Proteomes" id="UP000321901">
    <property type="component" value="Unassembled WGS sequence"/>
</dbReference>
<organism evidence="2 3">
    <name type="scientific">Sporosarcina luteola</name>
    <dbReference type="NCBI Taxonomy" id="582850"/>
    <lineage>
        <taxon>Bacteria</taxon>
        <taxon>Bacillati</taxon>
        <taxon>Bacillota</taxon>
        <taxon>Bacilli</taxon>
        <taxon>Bacillales</taxon>
        <taxon>Caryophanaceae</taxon>
        <taxon>Sporosarcina</taxon>
    </lineage>
</organism>
<proteinExistence type="predicted"/>
<dbReference type="EMBL" id="BJYL01000017">
    <property type="protein sequence ID" value="GEN83136.1"/>
    <property type="molecule type" value="Genomic_DNA"/>
</dbReference>
<reference evidence="2 3" key="1">
    <citation type="submission" date="2019-07" db="EMBL/GenBank/DDBJ databases">
        <title>Whole genome shotgun sequence of Sporosarcina luteola NBRC 105378.</title>
        <authorList>
            <person name="Hosoyama A."/>
            <person name="Uohara A."/>
            <person name="Ohji S."/>
            <person name="Ichikawa N."/>
        </authorList>
    </citation>
    <scope>NUCLEOTIDE SEQUENCE [LARGE SCALE GENOMIC DNA]</scope>
    <source>
        <strain evidence="2 3">NBRC 105378</strain>
    </source>
</reference>
<evidence type="ECO:0000313" key="2">
    <source>
        <dbReference type="EMBL" id="GEN83136.1"/>
    </source>
</evidence>
<keyword evidence="3" id="KW-1185">Reference proteome</keyword>
<evidence type="ECO:0000313" key="3">
    <source>
        <dbReference type="Proteomes" id="UP000321901"/>
    </source>
</evidence>
<feature type="compositionally biased region" description="Polar residues" evidence="1">
    <location>
        <begin position="1"/>
        <end position="18"/>
    </location>
</feature>